<evidence type="ECO:0000313" key="2">
    <source>
        <dbReference type="Proteomes" id="UP000765509"/>
    </source>
</evidence>
<reference evidence="1" key="1">
    <citation type="submission" date="2021-03" db="EMBL/GenBank/DDBJ databases">
        <title>Draft genome sequence of rust myrtle Austropuccinia psidii MF-1, a brazilian biotype.</title>
        <authorList>
            <person name="Quecine M.C."/>
            <person name="Pachon D.M.R."/>
            <person name="Bonatelli M.L."/>
            <person name="Correr F.H."/>
            <person name="Franceschini L.M."/>
            <person name="Leite T.F."/>
            <person name="Margarido G.R.A."/>
            <person name="Almeida C.A."/>
            <person name="Ferrarezi J.A."/>
            <person name="Labate C.A."/>
        </authorList>
    </citation>
    <scope>NUCLEOTIDE SEQUENCE</scope>
    <source>
        <strain evidence="1">MF-1</strain>
    </source>
</reference>
<sequence>MEDLGNVKYALGIRITQFMEGISIIKDKPIRKILSEFNLENARLLASPLPSNISNLKSNQLQPCQNPPFHYQCAIGLLKYLVQGTLPDLAFSASFMSQSLESPSKIHFKAIEHIINYMVGMKQLTLQIGQNNLQPDLKTIIGFSNADWGGSKECKSFSESLIYYQGSIG</sequence>
<comment type="caution">
    <text evidence="1">The sequence shown here is derived from an EMBL/GenBank/DDBJ whole genome shotgun (WGS) entry which is preliminary data.</text>
</comment>
<dbReference type="EMBL" id="AVOT02017822">
    <property type="protein sequence ID" value="MBW0504253.1"/>
    <property type="molecule type" value="Genomic_DNA"/>
</dbReference>
<dbReference type="Proteomes" id="UP000765509">
    <property type="component" value="Unassembled WGS sequence"/>
</dbReference>
<evidence type="ECO:0008006" key="3">
    <source>
        <dbReference type="Google" id="ProtNLM"/>
    </source>
</evidence>
<name>A0A9Q3DP72_9BASI</name>
<accession>A0A9Q3DP72</accession>
<dbReference type="OrthoDB" id="2517509at2759"/>
<organism evidence="1 2">
    <name type="scientific">Austropuccinia psidii MF-1</name>
    <dbReference type="NCBI Taxonomy" id="1389203"/>
    <lineage>
        <taxon>Eukaryota</taxon>
        <taxon>Fungi</taxon>
        <taxon>Dikarya</taxon>
        <taxon>Basidiomycota</taxon>
        <taxon>Pucciniomycotina</taxon>
        <taxon>Pucciniomycetes</taxon>
        <taxon>Pucciniales</taxon>
        <taxon>Sphaerophragmiaceae</taxon>
        <taxon>Austropuccinia</taxon>
    </lineage>
</organism>
<keyword evidence="2" id="KW-1185">Reference proteome</keyword>
<evidence type="ECO:0000313" key="1">
    <source>
        <dbReference type="EMBL" id="MBW0504253.1"/>
    </source>
</evidence>
<proteinExistence type="predicted"/>
<gene>
    <name evidence="1" type="ORF">O181_043968</name>
</gene>
<dbReference type="AlphaFoldDB" id="A0A9Q3DP72"/>
<protein>
    <recommendedName>
        <fullName evidence="3">Reverse transcriptase Ty1/copia-type domain-containing protein</fullName>
    </recommendedName>
</protein>